<dbReference type="RefSeq" id="WP_054494118.1">
    <property type="nucleotide sequence ID" value="NZ_BBZA01000265.1"/>
</dbReference>
<dbReference type="InterPro" id="IPR041164">
    <property type="entry name" value="LDcluster4"/>
</dbReference>
<gene>
    <name evidence="1" type="ORF">ARMA_2863</name>
    <name evidence="2" type="ORF">SE16_06095</name>
</gene>
<name>A0A0M9UDX4_9CHLR</name>
<dbReference type="Proteomes" id="UP000037784">
    <property type="component" value="Unassembled WGS sequence"/>
</dbReference>
<evidence type="ECO:0000313" key="3">
    <source>
        <dbReference type="Proteomes" id="UP000037784"/>
    </source>
</evidence>
<dbReference type="Pfam" id="PF18306">
    <property type="entry name" value="LDcluster4"/>
    <property type="match status" value="1"/>
</dbReference>
<dbReference type="OrthoDB" id="9794907at2"/>
<accession>A0A0M9UDX4</accession>
<comment type="caution">
    <text evidence="1">The sequence shown here is derived from an EMBL/GenBank/DDBJ whole genome shotgun (WGS) entry which is preliminary data.</text>
</comment>
<reference evidence="1 3" key="1">
    <citation type="journal article" date="2015" name="Genome Announc.">
        <title>Draft Genome Sequence of a Heterotrophic Facultative Anaerobic Thermophilic Bacterium, Ardenticatena maritima Strain 110ST.</title>
        <authorList>
            <person name="Kawaichi S."/>
            <person name="Yoshida T."/>
            <person name="Sako Y."/>
            <person name="Nakamura R."/>
        </authorList>
    </citation>
    <scope>NUCLEOTIDE SEQUENCE [LARGE SCALE GENOMIC DNA]</scope>
    <source>
        <strain evidence="1 3">110S</strain>
    </source>
</reference>
<evidence type="ECO:0000313" key="2">
    <source>
        <dbReference type="EMBL" id="KPL88385.1"/>
    </source>
</evidence>
<dbReference type="GO" id="GO:0005829">
    <property type="term" value="C:cytosol"/>
    <property type="evidence" value="ECO:0007669"/>
    <property type="project" value="TreeGrafter"/>
</dbReference>
<evidence type="ECO:0000313" key="1">
    <source>
        <dbReference type="EMBL" id="GAP64440.1"/>
    </source>
</evidence>
<sequence length="163" mass="16804">MRFPPIIGVIGAGHAAPDILEMAEAVGREIALAGAWLVCGGLGGVMEAASRGAKAAGGFTIGILPGRNREDASPYIDVPIVTGLGEGRNLLVVYNAQVVIAVGGEWGTLSEIALARKTGKPVVALHSWALRFPDGREADVLRAETPADAVRLALQQISASDQS</sequence>
<keyword evidence="3" id="KW-1185">Reference proteome</keyword>
<dbReference type="InParanoid" id="A0A0M9UDX4"/>
<dbReference type="Proteomes" id="UP000050502">
    <property type="component" value="Unassembled WGS sequence"/>
</dbReference>
<dbReference type="InterPro" id="IPR052341">
    <property type="entry name" value="LOG_family_nucleotidases"/>
</dbReference>
<dbReference type="AlphaFoldDB" id="A0A0M9UDX4"/>
<evidence type="ECO:0008006" key="5">
    <source>
        <dbReference type="Google" id="ProtNLM"/>
    </source>
</evidence>
<reference evidence="3" key="3">
    <citation type="submission" date="2015-08" db="EMBL/GenBank/DDBJ databases">
        <title>Draft Genome Sequence of a Heterotrophic Facultative Anaerobic Bacterium Ardenticatena maritima Strain 110S.</title>
        <authorList>
            <person name="Kawaichi S."/>
            <person name="Yoshida T."/>
            <person name="Sako Y."/>
            <person name="Nakamura R."/>
        </authorList>
    </citation>
    <scope>NUCLEOTIDE SEQUENCE [LARGE SCALE GENOMIC DNA]</scope>
    <source>
        <strain evidence="3">110S</strain>
    </source>
</reference>
<proteinExistence type="predicted"/>
<dbReference type="PANTHER" id="PTHR43393:SF3">
    <property type="entry name" value="LYSINE DECARBOXYLASE-LIKE PROTEIN"/>
    <property type="match status" value="1"/>
</dbReference>
<dbReference type="Gene3D" id="3.40.50.450">
    <property type="match status" value="1"/>
</dbReference>
<dbReference type="NCBIfam" id="TIGR00725">
    <property type="entry name" value="TIGR00725 family protein"/>
    <property type="match status" value="1"/>
</dbReference>
<dbReference type="EMBL" id="BBZA01000265">
    <property type="protein sequence ID" value="GAP64440.1"/>
    <property type="molecule type" value="Genomic_DNA"/>
</dbReference>
<dbReference type="InterPro" id="IPR005268">
    <property type="entry name" value="CHP00725"/>
</dbReference>
<reference evidence="2 4" key="2">
    <citation type="submission" date="2015-07" db="EMBL/GenBank/DDBJ databases">
        <title>Whole genome sequence of Ardenticatena maritima DSM 23922.</title>
        <authorList>
            <person name="Hemp J."/>
            <person name="Ward L.M."/>
            <person name="Pace L.A."/>
            <person name="Fischer W.W."/>
        </authorList>
    </citation>
    <scope>NUCLEOTIDE SEQUENCE [LARGE SCALE GENOMIC DNA]</scope>
    <source>
        <strain evidence="2 4">110S</strain>
    </source>
</reference>
<dbReference type="SUPFAM" id="SSF102405">
    <property type="entry name" value="MCP/YpsA-like"/>
    <property type="match status" value="1"/>
</dbReference>
<dbReference type="PATRIC" id="fig|872965.6.peg.1253"/>
<dbReference type="EMBL" id="LGKN01000004">
    <property type="protein sequence ID" value="KPL88385.1"/>
    <property type="molecule type" value="Genomic_DNA"/>
</dbReference>
<dbReference type="STRING" id="872965.SE16_06095"/>
<protein>
    <recommendedName>
        <fullName evidence="5">TIGR00725 family protein</fullName>
    </recommendedName>
</protein>
<organism evidence="1 3">
    <name type="scientific">Ardenticatena maritima</name>
    <dbReference type="NCBI Taxonomy" id="872965"/>
    <lineage>
        <taxon>Bacteria</taxon>
        <taxon>Bacillati</taxon>
        <taxon>Chloroflexota</taxon>
        <taxon>Ardenticatenia</taxon>
        <taxon>Ardenticatenales</taxon>
        <taxon>Ardenticatenaceae</taxon>
        <taxon>Ardenticatena</taxon>
    </lineage>
</organism>
<evidence type="ECO:0000313" key="4">
    <source>
        <dbReference type="Proteomes" id="UP000050502"/>
    </source>
</evidence>
<dbReference type="PANTHER" id="PTHR43393">
    <property type="entry name" value="CYTOKININ RIBOSIDE 5'-MONOPHOSPHATE PHOSPHORIBOHYDROLASE"/>
    <property type="match status" value="1"/>
</dbReference>